<feature type="compositionally biased region" description="Polar residues" evidence="1">
    <location>
        <begin position="1488"/>
        <end position="1505"/>
    </location>
</feature>
<feature type="region of interest" description="Disordered" evidence="1">
    <location>
        <begin position="411"/>
        <end position="463"/>
    </location>
</feature>
<feature type="compositionally biased region" description="Low complexity" evidence="1">
    <location>
        <begin position="1336"/>
        <end position="1346"/>
    </location>
</feature>
<reference evidence="2" key="1">
    <citation type="submission" date="2021-01" db="EMBL/GenBank/DDBJ databases">
        <authorList>
            <person name="Kaushik A."/>
        </authorList>
    </citation>
    <scope>NUCLEOTIDE SEQUENCE</scope>
    <source>
        <strain evidence="2">AG3-T5</strain>
    </source>
</reference>
<dbReference type="Proteomes" id="UP000663841">
    <property type="component" value="Unassembled WGS sequence"/>
</dbReference>
<dbReference type="EMBL" id="CAJMWW010000071">
    <property type="protein sequence ID" value="CAE6418144.1"/>
    <property type="molecule type" value="Genomic_DNA"/>
</dbReference>
<comment type="caution">
    <text evidence="2">The sequence shown here is derived from an EMBL/GenBank/DDBJ whole genome shotgun (WGS) entry which is preliminary data.</text>
</comment>
<feature type="region of interest" description="Disordered" evidence="1">
    <location>
        <begin position="1"/>
        <end position="21"/>
    </location>
</feature>
<feature type="region of interest" description="Disordered" evidence="1">
    <location>
        <begin position="1336"/>
        <end position="1550"/>
    </location>
</feature>
<sequence length="1627" mass="175777">MSGSSPPGFKPRAPAINPFDKLDQRQFDSYVSSIQAKIKVALDPPSPEPQHVSRTFAEISRSTIASPAPSPAPLSKRSGQDTRPSSRATFAPLGAGTPNEPYELSDDDDEPAEETHFPRSRSQSEAWYEEEPEPLDSIQEENEAAEIESEDERQGSGDDLHGQADDAWDYSGEDASEQDELSESEGVDEEEEDVFIGKGKGRHPAEGPGLAGLLNGSIAHHASIASGSPERMGDSISPDNSFEAGVAQMPTLGTTSTPFISRFATRGSARNMEDIIDNEDDGSPPWEGDQSSLIPMDQYAHDGNEDALGEATAGTGHDTAIEVLDSDDDNASDTGPGMEIDEAGRRSGSGIPHNLYAGLGGMAYREIDELQFDDSAAFPHRTFEPDSLLDDTVDDHGSIIGTVLPKHSSLFTGSSARTREPSESGDAEASADTAHAPDYTVEKPDPGIKTPPVRGEELEHDQPSIQHSMDYSDFIGEKSLLANQLDTSLTRTQAEENLLEVTVYELENGSRFYDYDGIRHFLNADGEVYETCPIPPPRPTIQRPPDLTMIEEVTEYDMTRKMIGHDIQDEDPIPDRFDFLKGLDDTMSSIGAPFLRYPPEDNSNASFNVADIPQRPGAAMGFRARVVRGADGSAILSESLVLADTTSESVPTERANPLSRNHSLEESMTGRNAGDLVSEADDLISEDTFAHIDDDSVDSILDDDSRDESGASTLANREDLTTPVPHQFTQGLDQTMDEVMNISGVQVLPELDERGVAAALEAVAQIAQASSLEGMASVNEIQETDVSMLASSEYFNQAEGLDRLMDTTTSMTAAEENMLAHSFSMADALHNTVSASEVDEIIETALPGIDMGHETAVQSSVLDEIIQDPYIDPASTSSEKLASEVLAEVFKGVHPVALPSRVATGTVTPMENVFQESDPLARIDQVEIVERSRSPAYKPTADTTMEVQGSSPRRTPPTPTLSTGQSLTAPEMSIATSISGFQPGVSIYEGSPSSSVNRDDMSHTIPLEPEMTQLPDPTLPPAPTHLTTPLVPDVPESSEACRDLSPSVVVEPPTPHARSEDGAEPGVSTVEPETAASVKPVQDSDPEDAASVDELLSDGENTETDRSRNQADSSAETPGHVSETRSTPTPEKPRMVFDGVEPPMPRLSPRASLMTPHRLMSESIISPVSDGAPPGFSPTPQKYQSLYRRVPTSGPFKAASEAGSVRKSSGSDQGGPAPWPLGNLAHRHTRPEGSTTSSPLARSSCRYHKISIPTDGDDGAHVIFVVPACGLPDEKAMQEQGIEDYGLPTPEEEHARITNLAKAEPSVVKKLQALVGMSLFQEGVCGYLEEHSVSKASRSSIRSKSLRASEGRSSTEPKGSDKERRARSPRSKLKPRSRPSSRHDNRAFKLPVNYSDSDDSVEDEHTRKRLKRHGTGSTTSSVKFPTFAADSPQKPSEPLTTGSVSISKRMKRARRPADAQPFKPDPEDQESSTDTELGRSPRKRTKHQNSNAPRRPDTNTPTQSKESSDESVNPFKPSHELKRLLSPPPTQTEPQPSTSIASQLSNAEQRELERHIALGDKPGEVVDESGQLVNTDNLEPAPAMVAAHVDRGAHKEMGQHESTSKEDNASASGSTKSKRPWQRFWRF</sequence>
<gene>
    <name evidence="2" type="ORF">RDB_LOCUS38087</name>
</gene>
<feature type="region of interest" description="Disordered" evidence="1">
    <location>
        <begin position="1007"/>
        <end position="1146"/>
    </location>
</feature>
<feature type="compositionally biased region" description="Acidic residues" evidence="1">
    <location>
        <begin position="1084"/>
        <end position="1102"/>
    </location>
</feature>
<evidence type="ECO:0000256" key="1">
    <source>
        <dbReference type="SAM" id="MobiDB-lite"/>
    </source>
</evidence>
<evidence type="ECO:0000313" key="3">
    <source>
        <dbReference type="Proteomes" id="UP000663841"/>
    </source>
</evidence>
<feature type="compositionally biased region" description="Acidic residues" evidence="1">
    <location>
        <begin position="695"/>
        <end position="706"/>
    </location>
</feature>
<protein>
    <submittedName>
        <fullName evidence="2">Uncharacterized protein</fullName>
    </submittedName>
</protein>
<feature type="region of interest" description="Disordered" evidence="1">
    <location>
        <begin position="325"/>
        <end position="351"/>
    </location>
</feature>
<feature type="compositionally biased region" description="Basic residues" evidence="1">
    <location>
        <begin position="1616"/>
        <end position="1627"/>
    </location>
</feature>
<feature type="compositionally biased region" description="Basic residues" evidence="1">
    <location>
        <begin position="1367"/>
        <end position="1380"/>
    </location>
</feature>
<evidence type="ECO:0000313" key="2">
    <source>
        <dbReference type="EMBL" id="CAE6418144.1"/>
    </source>
</evidence>
<name>A0A8H2X5Y8_9AGAM</name>
<accession>A0A8H2X5Y8</accession>
<feature type="region of interest" description="Disordered" evidence="1">
    <location>
        <begin position="938"/>
        <end position="966"/>
    </location>
</feature>
<feature type="compositionally biased region" description="Basic and acidic residues" evidence="1">
    <location>
        <begin position="1593"/>
        <end position="1608"/>
    </location>
</feature>
<feature type="compositionally biased region" description="Basic and acidic residues" evidence="1">
    <location>
        <begin position="152"/>
        <end position="164"/>
    </location>
</feature>
<feature type="region of interest" description="Disordered" evidence="1">
    <location>
        <begin position="644"/>
        <end position="672"/>
    </location>
</feature>
<feature type="region of interest" description="Disordered" evidence="1">
    <location>
        <begin position="1194"/>
        <end position="1240"/>
    </location>
</feature>
<proteinExistence type="predicted"/>
<feature type="compositionally biased region" description="Acidic residues" evidence="1">
    <location>
        <begin position="103"/>
        <end position="112"/>
    </location>
</feature>
<feature type="compositionally biased region" description="Acidic residues" evidence="1">
    <location>
        <begin position="166"/>
        <end position="194"/>
    </location>
</feature>
<feature type="region of interest" description="Disordered" evidence="1">
    <location>
        <begin position="695"/>
        <end position="724"/>
    </location>
</feature>
<organism evidence="2 3">
    <name type="scientific">Rhizoctonia solani</name>
    <dbReference type="NCBI Taxonomy" id="456999"/>
    <lineage>
        <taxon>Eukaryota</taxon>
        <taxon>Fungi</taxon>
        <taxon>Dikarya</taxon>
        <taxon>Basidiomycota</taxon>
        <taxon>Agaricomycotina</taxon>
        <taxon>Agaricomycetes</taxon>
        <taxon>Cantharellales</taxon>
        <taxon>Ceratobasidiaceae</taxon>
        <taxon>Rhizoctonia</taxon>
    </lineage>
</organism>
<feature type="region of interest" description="Disordered" evidence="1">
    <location>
        <begin position="1593"/>
        <end position="1627"/>
    </location>
</feature>
<feature type="region of interest" description="Disordered" evidence="1">
    <location>
        <begin position="40"/>
        <end position="214"/>
    </location>
</feature>
<feature type="compositionally biased region" description="Basic and acidic residues" evidence="1">
    <location>
        <begin position="1347"/>
        <end position="1366"/>
    </location>
</feature>
<feature type="compositionally biased region" description="Acidic residues" evidence="1">
    <location>
        <begin position="127"/>
        <end position="151"/>
    </location>
</feature>